<sequence>MSTSESIVFVNVGRKEKCIGVIHARGRGGGGYRGGGGRYSGGRSSARSSYRSAFSGHRISSSSSSVRTALLAGSIYGATRWRTRRPSYYHDDDALPTICYNDKFNQSENGNVSYYGRFVCPEYYQGYEYNYCCGEEGIQYCCTFWDDGGRVAGVVLGILVAIGGIVVCIFCLVKFLKARKAQSARSRPIHNANLNAAYDTKQHMETNGYSNNSFGNNAYGVTHTYNGVTAQPPPYSANGIISIEGRGGRGGGRFGGRSYRGSRSSYRSSRSSYRSKFSSYHTKLSTTNIRTAILAGTIFGATRWRYRRPNYYHNDHDLPKICYNDKYVTNSYGNVSYYGRFICPQYHQGNDHNYCCGDEGLQYCCTFWDE</sequence>
<feature type="transmembrane region" description="Helical" evidence="2">
    <location>
        <begin position="151"/>
        <end position="176"/>
    </location>
</feature>
<name>A0AA88XU87_PINIB</name>
<protein>
    <submittedName>
        <fullName evidence="3">Uncharacterized protein</fullName>
    </submittedName>
</protein>
<accession>A0AA88XU87</accession>
<dbReference type="Proteomes" id="UP001186944">
    <property type="component" value="Unassembled WGS sequence"/>
</dbReference>
<keyword evidence="2" id="KW-0472">Membrane</keyword>
<keyword evidence="4" id="KW-1185">Reference proteome</keyword>
<evidence type="ECO:0000313" key="4">
    <source>
        <dbReference type="Proteomes" id="UP001186944"/>
    </source>
</evidence>
<organism evidence="3 4">
    <name type="scientific">Pinctada imbricata</name>
    <name type="common">Atlantic pearl-oyster</name>
    <name type="synonym">Pinctada martensii</name>
    <dbReference type="NCBI Taxonomy" id="66713"/>
    <lineage>
        <taxon>Eukaryota</taxon>
        <taxon>Metazoa</taxon>
        <taxon>Spiralia</taxon>
        <taxon>Lophotrochozoa</taxon>
        <taxon>Mollusca</taxon>
        <taxon>Bivalvia</taxon>
        <taxon>Autobranchia</taxon>
        <taxon>Pteriomorphia</taxon>
        <taxon>Pterioida</taxon>
        <taxon>Pterioidea</taxon>
        <taxon>Pteriidae</taxon>
        <taxon>Pinctada</taxon>
    </lineage>
</organism>
<gene>
    <name evidence="3" type="ORF">FSP39_012088</name>
</gene>
<evidence type="ECO:0000313" key="3">
    <source>
        <dbReference type="EMBL" id="KAK3083032.1"/>
    </source>
</evidence>
<evidence type="ECO:0000256" key="2">
    <source>
        <dbReference type="SAM" id="Phobius"/>
    </source>
</evidence>
<feature type="compositionally biased region" description="Low complexity" evidence="1">
    <location>
        <begin position="256"/>
        <end position="268"/>
    </location>
</feature>
<proteinExistence type="predicted"/>
<dbReference type="EMBL" id="VSWD01000014">
    <property type="protein sequence ID" value="KAK3083032.1"/>
    <property type="molecule type" value="Genomic_DNA"/>
</dbReference>
<comment type="caution">
    <text evidence="3">The sequence shown here is derived from an EMBL/GenBank/DDBJ whole genome shotgun (WGS) entry which is preliminary data.</text>
</comment>
<feature type="region of interest" description="Disordered" evidence="1">
    <location>
        <begin position="248"/>
        <end position="268"/>
    </location>
</feature>
<reference evidence="3" key="1">
    <citation type="submission" date="2019-08" db="EMBL/GenBank/DDBJ databases">
        <title>The improved chromosome-level genome for the pearl oyster Pinctada fucata martensii using PacBio sequencing and Hi-C.</title>
        <authorList>
            <person name="Zheng Z."/>
        </authorList>
    </citation>
    <scope>NUCLEOTIDE SEQUENCE</scope>
    <source>
        <strain evidence="3">ZZ-2019</strain>
        <tissue evidence="3">Adductor muscle</tissue>
    </source>
</reference>
<keyword evidence="2" id="KW-0812">Transmembrane</keyword>
<evidence type="ECO:0000256" key="1">
    <source>
        <dbReference type="SAM" id="MobiDB-lite"/>
    </source>
</evidence>
<keyword evidence="2" id="KW-1133">Transmembrane helix</keyword>
<dbReference type="AlphaFoldDB" id="A0AA88XU87"/>